<proteinExistence type="predicted"/>
<dbReference type="EMBL" id="CP025012">
    <property type="protein sequence ID" value="AUW44590.1"/>
    <property type="molecule type" value="Genomic_DNA"/>
</dbReference>
<organism evidence="1 2">
    <name type="scientific">Rhizobium leguminosarum</name>
    <dbReference type="NCBI Taxonomy" id="384"/>
    <lineage>
        <taxon>Bacteria</taxon>
        <taxon>Pseudomonadati</taxon>
        <taxon>Pseudomonadota</taxon>
        <taxon>Alphaproteobacteria</taxon>
        <taxon>Hyphomicrobiales</taxon>
        <taxon>Rhizobiaceae</taxon>
        <taxon>Rhizobium/Agrobacterium group</taxon>
        <taxon>Rhizobium</taxon>
    </lineage>
</organism>
<accession>A0A2K9Z8R8</accession>
<dbReference type="AlphaFoldDB" id="A0A2K9Z8R8"/>
<reference evidence="1 2" key="1">
    <citation type="submission" date="2017-11" db="EMBL/GenBank/DDBJ databases">
        <title>Complete genome of Rhizobium leguminosarum Norway, an ineffective micro-symbiont.</title>
        <authorList>
            <person name="Hoffrichter A."/>
            <person name="Liang J."/>
            <person name="Brachmann A."/>
            <person name="Marin M."/>
        </authorList>
    </citation>
    <scope>NUCLEOTIDE SEQUENCE [LARGE SCALE GENOMIC DNA]</scope>
    <source>
        <strain evidence="1 2">Norway</strain>
    </source>
</reference>
<evidence type="ECO:0000313" key="2">
    <source>
        <dbReference type="Proteomes" id="UP000238523"/>
    </source>
</evidence>
<protein>
    <submittedName>
        <fullName evidence="1">Uncharacterized protein</fullName>
    </submittedName>
</protein>
<evidence type="ECO:0000313" key="1">
    <source>
        <dbReference type="EMBL" id="AUW44590.1"/>
    </source>
</evidence>
<sequence length="27" mass="3155">MHILGMEVKSHRKRQFAFNCLCESCVS</sequence>
<dbReference type="Proteomes" id="UP000238523">
    <property type="component" value="Chromosome"/>
</dbReference>
<name>A0A2K9Z8R8_RHILE</name>
<gene>
    <name evidence="1" type="ORF">CUJ84_Chr004277</name>
</gene>